<dbReference type="EMBL" id="FNDD01000021">
    <property type="protein sequence ID" value="SDH60413.1"/>
    <property type="molecule type" value="Genomic_DNA"/>
</dbReference>
<gene>
    <name evidence="2" type="ORF">SAMN04488136_12134</name>
</gene>
<dbReference type="Proteomes" id="UP000198854">
    <property type="component" value="Unassembled WGS sequence"/>
</dbReference>
<feature type="chain" id="PRO_5011466670" evidence="1">
    <location>
        <begin position="23"/>
        <end position="109"/>
    </location>
</feature>
<name>A0A1G8DRV8_9VIBR</name>
<keyword evidence="1" id="KW-0732">Signal</keyword>
<dbReference type="RefSeq" id="WP_093276274.1">
    <property type="nucleotide sequence ID" value="NZ_FNDD01000021.1"/>
</dbReference>
<reference evidence="2 3" key="1">
    <citation type="submission" date="2016-10" db="EMBL/GenBank/DDBJ databases">
        <authorList>
            <person name="de Groot N.N."/>
        </authorList>
    </citation>
    <scope>NUCLEOTIDE SEQUENCE [LARGE SCALE GENOMIC DNA]</scope>
    <source>
        <strain evidence="2 3">CGMCC 1.10228</strain>
    </source>
</reference>
<organism evidence="2 3">
    <name type="scientific">Vibrio xiamenensis</name>
    <dbReference type="NCBI Taxonomy" id="861298"/>
    <lineage>
        <taxon>Bacteria</taxon>
        <taxon>Pseudomonadati</taxon>
        <taxon>Pseudomonadota</taxon>
        <taxon>Gammaproteobacteria</taxon>
        <taxon>Vibrionales</taxon>
        <taxon>Vibrionaceae</taxon>
        <taxon>Vibrio</taxon>
    </lineage>
</organism>
<feature type="signal peptide" evidence="1">
    <location>
        <begin position="1"/>
        <end position="22"/>
    </location>
</feature>
<evidence type="ECO:0000313" key="3">
    <source>
        <dbReference type="Proteomes" id="UP000198854"/>
    </source>
</evidence>
<evidence type="ECO:0000256" key="1">
    <source>
        <dbReference type="SAM" id="SignalP"/>
    </source>
</evidence>
<evidence type="ECO:0000313" key="2">
    <source>
        <dbReference type="EMBL" id="SDH60413.1"/>
    </source>
</evidence>
<keyword evidence="3" id="KW-1185">Reference proteome</keyword>
<dbReference type="AlphaFoldDB" id="A0A1G8DRV8"/>
<dbReference type="STRING" id="861298.SAMN04488136_12134"/>
<sequence>MNKKIISAVGIFALASAAGVFLSPQFKAWQAQRAIEQAKQAKYDSELEKTVSLHWGWKGFSSEDTGWYIKVADSRNAPLAKWDELPEQPQIITQIWRHEDRKKAGLYIP</sequence>
<proteinExistence type="predicted"/>
<accession>A0A1G8DRV8</accession>
<protein>
    <submittedName>
        <fullName evidence="2">Uncharacterized protein</fullName>
    </submittedName>
</protein>